<dbReference type="Gene3D" id="3.40.50.1110">
    <property type="entry name" value="SGNH hydrolase"/>
    <property type="match status" value="1"/>
</dbReference>
<evidence type="ECO:0008006" key="4">
    <source>
        <dbReference type="Google" id="ProtNLM"/>
    </source>
</evidence>
<dbReference type="InterPro" id="IPR051532">
    <property type="entry name" value="Ester_Hydrolysis_Enzymes"/>
</dbReference>
<dbReference type="Proteomes" id="UP000786693">
    <property type="component" value="Unassembled WGS sequence"/>
</dbReference>
<dbReference type="Pfam" id="PF04311">
    <property type="entry name" value="DUF459"/>
    <property type="match status" value="1"/>
</dbReference>
<sequence length="283" mass="30783">MSISNSVTFGVVRRLCFALVVTVVCHACTSSQAQDLADGFIAASHQSSGPQIPRAAARSFTADDPARILVIGDSLGQGIGIFLRNRVAERGLNAVVINRARSSTGLARRDFYDWPNAFKRMATQDRPDIVVAHFGVNDMQSVIRPNERVTFGTEAWSAAYQEEIRSILNVAGAAGTPLYWLGPGPDRSRNLNNHLTRVNRLFETEAKASGAVYLPIKAFTANQDGGYQRRATVDGRVVSIRTNDGSHFTGIGYTLVVDRLLDRMETNVPSMFGRGNALLAALQ</sequence>
<dbReference type="PANTHER" id="PTHR30383">
    <property type="entry name" value="THIOESTERASE 1/PROTEASE 1/LYSOPHOSPHOLIPASE L1"/>
    <property type="match status" value="1"/>
</dbReference>
<feature type="chain" id="PRO_5045513015" description="SGNH hydrolase-type esterase domain-containing protein" evidence="1">
    <location>
        <begin position="34"/>
        <end position="283"/>
    </location>
</feature>
<feature type="signal peptide" evidence="1">
    <location>
        <begin position="1"/>
        <end position="33"/>
    </location>
</feature>
<protein>
    <recommendedName>
        <fullName evidence="4">SGNH hydrolase-type esterase domain-containing protein</fullName>
    </recommendedName>
</protein>
<dbReference type="InterPro" id="IPR007407">
    <property type="entry name" value="DUF459"/>
</dbReference>
<proteinExistence type="predicted"/>
<keyword evidence="1" id="KW-0732">Signal</keyword>
<evidence type="ECO:0000313" key="3">
    <source>
        <dbReference type="Proteomes" id="UP000786693"/>
    </source>
</evidence>
<keyword evidence="3" id="KW-1185">Reference proteome</keyword>
<dbReference type="InterPro" id="IPR036514">
    <property type="entry name" value="SGNH_hydro_sf"/>
</dbReference>
<dbReference type="SUPFAM" id="SSF52266">
    <property type="entry name" value="SGNH hydrolase"/>
    <property type="match status" value="1"/>
</dbReference>
<evidence type="ECO:0000256" key="1">
    <source>
        <dbReference type="SAM" id="SignalP"/>
    </source>
</evidence>
<dbReference type="PANTHER" id="PTHR30383:SF24">
    <property type="entry name" value="THIOESTERASE 1_PROTEASE 1_LYSOPHOSPHOLIPASE L1"/>
    <property type="match status" value="1"/>
</dbReference>
<organism evidence="2 3">
    <name type="scientific">Jannaschia pagri</name>
    <dbReference type="NCBI Taxonomy" id="2829797"/>
    <lineage>
        <taxon>Bacteria</taxon>
        <taxon>Pseudomonadati</taxon>
        <taxon>Pseudomonadota</taxon>
        <taxon>Alphaproteobacteria</taxon>
        <taxon>Rhodobacterales</taxon>
        <taxon>Roseobacteraceae</taxon>
        <taxon>Jannaschia</taxon>
    </lineage>
</organism>
<evidence type="ECO:0000313" key="2">
    <source>
        <dbReference type="EMBL" id="GIT94187.1"/>
    </source>
</evidence>
<gene>
    <name evidence="2" type="ORF">JANAI62_08100</name>
</gene>
<accession>A0ABQ4NIE7</accession>
<comment type="caution">
    <text evidence="2">The sequence shown here is derived from an EMBL/GenBank/DDBJ whole genome shotgun (WGS) entry which is preliminary data.</text>
</comment>
<dbReference type="EMBL" id="BPFH01000001">
    <property type="protein sequence ID" value="GIT94187.1"/>
    <property type="molecule type" value="Genomic_DNA"/>
</dbReference>
<name>A0ABQ4NIE7_9RHOB</name>
<reference evidence="2 3" key="1">
    <citation type="submission" date="2021-05" db="EMBL/GenBank/DDBJ databases">
        <title>Bacteria Genome sequencing.</title>
        <authorList>
            <person name="Takabe Y."/>
            <person name="Nakajima Y."/>
            <person name="Suzuki S."/>
            <person name="Shiozaki T."/>
        </authorList>
    </citation>
    <scope>NUCLEOTIDE SEQUENCE [LARGE SCALE GENOMIC DNA]</scope>
    <source>
        <strain evidence="2 3">AI_62</strain>
    </source>
</reference>